<feature type="region of interest" description="Disordered" evidence="1">
    <location>
        <begin position="31"/>
        <end position="59"/>
    </location>
</feature>
<name>A0A172TCK2_9DEIO</name>
<dbReference type="EMBL" id="CP011387">
    <property type="protein sequence ID" value="ANE44637.1"/>
    <property type="molecule type" value="Genomic_DNA"/>
</dbReference>
<reference evidence="2 3" key="1">
    <citation type="submission" date="2015-01" db="EMBL/GenBank/DDBJ databases">
        <title>Deinococcus puniceus/DY1/ whole genome sequencing.</title>
        <authorList>
            <person name="Kim M.K."/>
            <person name="Srinivasan S."/>
            <person name="Lee J.-J."/>
        </authorList>
    </citation>
    <scope>NUCLEOTIDE SEQUENCE [LARGE SCALE GENOMIC DNA]</scope>
    <source>
        <strain evidence="2 3">DY1</strain>
    </source>
</reference>
<dbReference type="OrthoDB" id="9869893at2"/>
<dbReference type="KEGG" id="dpu:SU48_13695"/>
<organism evidence="2 3">
    <name type="scientific">Deinococcus puniceus</name>
    <dbReference type="NCBI Taxonomy" id="1182568"/>
    <lineage>
        <taxon>Bacteria</taxon>
        <taxon>Thermotogati</taxon>
        <taxon>Deinococcota</taxon>
        <taxon>Deinococci</taxon>
        <taxon>Deinococcales</taxon>
        <taxon>Deinococcaceae</taxon>
        <taxon>Deinococcus</taxon>
    </lineage>
</organism>
<dbReference type="AlphaFoldDB" id="A0A172TCK2"/>
<evidence type="ECO:0000256" key="1">
    <source>
        <dbReference type="SAM" id="MobiDB-lite"/>
    </source>
</evidence>
<sequence length="59" mass="6256">MQPSPVRPSPAQHVIRWMLGGLVVFSLAACSPAGGNDEDNESGTVTEQTQENEAEGEDD</sequence>
<proteinExistence type="predicted"/>
<dbReference type="STRING" id="1182568.SU48_13695"/>
<feature type="compositionally biased region" description="Acidic residues" evidence="1">
    <location>
        <begin position="50"/>
        <end position="59"/>
    </location>
</feature>
<gene>
    <name evidence="2" type="ORF">SU48_13695</name>
</gene>
<evidence type="ECO:0000313" key="3">
    <source>
        <dbReference type="Proteomes" id="UP000077363"/>
    </source>
</evidence>
<dbReference type="Proteomes" id="UP000077363">
    <property type="component" value="Chromosome"/>
</dbReference>
<evidence type="ECO:0000313" key="2">
    <source>
        <dbReference type="EMBL" id="ANE44637.1"/>
    </source>
</evidence>
<accession>A0A172TCK2</accession>
<protein>
    <submittedName>
        <fullName evidence="2">Uncharacterized protein</fullName>
    </submittedName>
</protein>
<dbReference type="RefSeq" id="WP_064015724.1">
    <property type="nucleotide sequence ID" value="NZ_CP011387.1"/>
</dbReference>
<keyword evidence="3" id="KW-1185">Reference proteome</keyword>
<dbReference type="PATRIC" id="fig|1182568.3.peg.2824"/>
<dbReference type="PROSITE" id="PS51257">
    <property type="entry name" value="PROKAR_LIPOPROTEIN"/>
    <property type="match status" value="1"/>
</dbReference>